<feature type="compositionally biased region" description="Basic and acidic residues" evidence="1">
    <location>
        <begin position="46"/>
        <end position="75"/>
    </location>
</feature>
<comment type="caution">
    <text evidence="2">The sequence shown here is derived from an EMBL/GenBank/DDBJ whole genome shotgun (WGS) entry which is preliminary data.</text>
</comment>
<dbReference type="Proteomes" id="UP001187192">
    <property type="component" value="Unassembled WGS sequence"/>
</dbReference>
<dbReference type="AlphaFoldDB" id="A0AA88DV74"/>
<feature type="region of interest" description="Disordered" evidence="1">
    <location>
        <begin position="18"/>
        <end position="75"/>
    </location>
</feature>
<evidence type="ECO:0000256" key="1">
    <source>
        <dbReference type="SAM" id="MobiDB-lite"/>
    </source>
</evidence>
<keyword evidence="3" id="KW-1185">Reference proteome</keyword>
<protein>
    <submittedName>
        <fullName evidence="2">Uncharacterized protein</fullName>
    </submittedName>
</protein>
<reference evidence="2" key="1">
    <citation type="submission" date="2023-07" db="EMBL/GenBank/DDBJ databases">
        <title>draft genome sequence of fig (Ficus carica).</title>
        <authorList>
            <person name="Takahashi T."/>
            <person name="Nishimura K."/>
        </authorList>
    </citation>
    <scope>NUCLEOTIDE SEQUENCE</scope>
</reference>
<accession>A0AA88DV74</accession>
<evidence type="ECO:0000313" key="2">
    <source>
        <dbReference type="EMBL" id="GMN62351.1"/>
    </source>
</evidence>
<proteinExistence type="predicted"/>
<organism evidence="2 3">
    <name type="scientific">Ficus carica</name>
    <name type="common">Common fig</name>
    <dbReference type="NCBI Taxonomy" id="3494"/>
    <lineage>
        <taxon>Eukaryota</taxon>
        <taxon>Viridiplantae</taxon>
        <taxon>Streptophyta</taxon>
        <taxon>Embryophyta</taxon>
        <taxon>Tracheophyta</taxon>
        <taxon>Spermatophyta</taxon>
        <taxon>Magnoliopsida</taxon>
        <taxon>eudicotyledons</taxon>
        <taxon>Gunneridae</taxon>
        <taxon>Pentapetalae</taxon>
        <taxon>rosids</taxon>
        <taxon>fabids</taxon>
        <taxon>Rosales</taxon>
        <taxon>Moraceae</taxon>
        <taxon>Ficeae</taxon>
        <taxon>Ficus</taxon>
    </lineage>
</organism>
<gene>
    <name evidence="2" type="ORF">TIFTF001_031444</name>
</gene>
<sequence>MGNLIRRGCCCFISNPKPILIPRPHAEHPNPDVLASPSSSSADAQKPGKDVNKAGPGLHEDHAHDQNPHDNNHNP</sequence>
<name>A0AA88DV74_FICCA</name>
<evidence type="ECO:0000313" key="3">
    <source>
        <dbReference type="Proteomes" id="UP001187192"/>
    </source>
</evidence>
<dbReference type="EMBL" id="BTGU01000128">
    <property type="protein sequence ID" value="GMN62351.1"/>
    <property type="molecule type" value="Genomic_DNA"/>
</dbReference>